<accession>A0A0V8CWY5</accession>
<name>A0A0V8CWY5_LACLL</name>
<dbReference type="EMBL" id="LKLP01000124">
    <property type="protein sequence ID" value="KSU05669.1"/>
    <property type="molecule type" value="Genomic_DNA"/>
</dbReference>
<organism evidence="1 2">
    <name type="scientific">Lactococcus lactis subsp. lactis</name>
    <name type="common">Streptococcus lactis</name>
    <dbReference type="NCBI Taxonomy" id="1360"/>
    <lineage>
        <taxon>Bacteria</taxon>
        <taxon>Bacillati</taxon>
        <taxon>Bacillota</taxon>
        <taxon>Bacilli</taxon>
        <taxon>Lactobacillales</taxon>
        <taxon>Streptococcaceae</taxon>
        <taxon>Lactococcus</taxon>
    </lineage>
</organism>
<comment type="caution">
    <text evidence="1">The sequence shown here is derived from an EMBL/GenBank/DDBJ whole genome shotgun (WGS) entry which is preliminary data.</text>
</comment>
<dbReference type="RefSeq" id="WP_161934670.1">
    <property type="nucleotide sequence ID" value="NZ_LKLP01000124.1"/>
</dbReference>
<dbReference type="PATRIC" id="fig|1360.106.peg.275"/>
<reference evidence="2" key="1">
    <citation type="submission" date="2015-10" db="EMBL/GenBank/DDBJ databases">
        <title>Draft Genome Sequences of 11 Lactococcus lactis subspecies cremoris strains.</title>
        <authorList>
            <person name="Wels M."/>
            <person name="Backus L."/>
            <person name="Boekhorst J."/>
            <person name="Dijkstra A."/>
            <person name="Beerthuizen M."/>
            <person name="Kelly W."/>
            <person name="Siezen R."/>
            <person name="Bachmann H."/>
            <person name="Van Hijum S."/>
        </authorList>
    </citation>
    <scope>NUCLEOTIDE SEQUENCE [LARGE SCALE GENOMIC DNA]</scope>
    <source>
        <strain evidence="2">LMG8520</strain>
    </source>
</reference>
<protein>
    <submittedName>
        <fullName evidence="1">Uncharacterized protein</fullName>
    </submittedName>
</protein>
<gene>
    <name evidence="1" type="ORF">LMG8520_2431</name>
</gene>
<evidence type="ECO:0000313" key="2">
    <source>
        <dbReference type="Proteomes" id="UP000054230"/>
    </source>
</evidence>
<sequence>MFTWFHAPLQILDGGGAYEVKVFPWLWRGFHASGTWYDYRSFELRN</sequence>
<evidence type="ECO:0000313" key="1">
    <source>
        <dbReference type="EMBL" id="KSU05669.1"/>
    </source>
</evidence>
<dbReference type="Proteomes" id="UP000054230">
    <property type="component" value="Unassembled WGS sequence"/>
</dbReference>
<dbReference type="AlphaFoldDB" id="A0A0V8CWY5"/>
<proteinExistence type="predicted"/>